<gene>
    <name evidence="2" type="ORF">NQ314_004700</name>
</gene>
<dbReference type="Pfam" id="PF03184">
    <property type="entry name" value="DDE_1"/>
    <property type="match status" value="1"/>
</dbReference>
<evidence type="ECO:0000313" key="2">
    <source>
        <dbReference type="EMBL" id="KAJ8964705.1"/>
    </source>
</evidence>
<name>A0AAV8ZJ88_9CUCU</name>
<dbReference type="GO" id="GO:0003677">
    <property type="term" value="F:DNA binding"/>
    <property type="evidence" value="ECO:0007669"/>
    <property type="project" value="TreeGrafter"/>
</dbReference>
<comment type="caution">
    <text evidence="2">The sequence shown here is derived from an EMBL/GenBank/DDBJ whole genome shotgun (WGS) entry which is preliminary data.</text>
</comment>
<evidence type="ECO:0000313" key="3">
    <source>
        <dbReference type="Proteomes" id="UP001162156"/>
    </source>
</evidence>
<dbReference type="PANTHER" id="PTHR19303:SF74">
    <property type="entry name" value="POGO TRANSPOSABLE ELEMENT WITH KRAB DOMAIN"/>
    <property type="match status" value="1"/>
</dbReference>
<dbReference type="Gene3D" id="3.30.420.10">
    <property type="entry name" value="Ribonuclease H-like superfamily/Ribonuclease H"/>
    <property type="match status" value="1"/>
</dbReference>
<sequence length="338" mass="38366">MMIILEELIERIHLKNCLPGKEWIAGFEKRWKDQLSRRIAQNLPKNRAEACSVEVLEDFHRKLKDTIERNNLERRPQNIFNCDESGFQTDVGIQKILCRKGSRNSHKVVGSVTKSTYTVLVCCNAIGNYLPLYVNYKSLHLSSNWCQNGPEDAVYNCSPSGWMESSQFANWLENVFIKHTTKLEGPKLLIFDGHNSHLTIPLIGMACANNIELFCLPAHTSHALQPLDVMVFKSVKNAWRNVLKDYYRDTGCKNVDKITFPSLLKKLKETGYFSRANAIGGFEGVGISPLNEDKIIKKCETSSVVSSTENVYQIHSMHTLQQTQMMPTLQVALDLAVD</sequence>
<keyword evidence="3" id="KW-1185">Reference proteome</keyword>
<feature type="domain" description="DDE-1" evidence="1">
    <location>
        <begin position="115"/>
        <end position="247"/>
    </location>
</feature>
<reference evidence="2" key="1">
    <citation type="journal article" date="2023" name="Insect Mol. Biol.">
        <title>Genome sequencing provides insights into the evolution of gene families encoding plant cell wall-degrading enzymes in longhorned beetles.</title>
        <authorList>
            <person name="Shin N.R."/>
            <person name="Okamura Y."/>
            <person name="Kirsch R."/>
            <person name="Pauchet Y."/>
        </authorList>
    </citation>
    <scope>NUCLEOTIDE SEQUENCE</scope>
    <source>
        <strain evidence="2">RBIC_L_NR</strain>
    </source>
</reference>
<proteinExistence type="predicted"/>
<dbReference type="Proteomes" id="UP001162156">
    <property type="component" value="Unassembled WGS sequence"/>
</dbReference>
<protein>
    <recommendedName>
        <fullName evidence="1">DDE-1 domain-containing protein</fullName>
    </recommendedName>
</protein>
<dbReference type="InterPro" id="IPR004875">
    <property type="entry name" value="DDE_SF_endonuclease_dom"/>
</dbReference>
<organism evidence="2 3">
    <name type="scientific">Rhamnusium bicolor</name>
    <dbReference type="NCBI Taxonomy" id="1586634"/>
    <lineage>
        <taxon>Eukaryota</taxon>
        <taxon>Metazoa</taxon>
        <taxon>Ecdysozoa</taxon>
        <taxon>Arthropoda</taxon>
        <taxon>Hexapoda</taxon>
        <taxon>Insecta</taxon>
        <taxon>Pterygota</taxon>
        <taxon>Neoptera</taxon>
        <taxon>Endopterygota</taxon>
        <taxon>Coleoptera</taxon>
        <taxon>Polyphaga</taxon>
        <taxon>Cucujiformia</taxon>
        <taxon>Chrysomeloidea</taxon>
        <taxon>Cerambycidae</taxon>
        <taxon>Lepturinae</taxon>
        <taxon>Rhagiini</taxon>
        <taxon>Rhamnusium</taxon>
    </lineage>
</organism>
<dbReference type="GO" id="GO:0005634">
    <property type="term" value="C:nucleus"/>
    <property type="evidence" value="ECO:0007669"/>
    <property type="project" value="TreeGrafter"/>
</dbReference>
<dbReference type="EMBL" id="JANEYF010001323">
    <property type="protein sequence ID" value="KAJ8964705.1"/>
    <property type="molecule type" value="Genomic_DNA"/>
</dbReference>
<dbReference type="AlphaFoldDB" id="A0AAV8ZJ88"/>
<dbReference type="PANTHER" id="PTHR19303">
    <property type="entry name" value="TRANSPOSON"/>
    <property type="match status" value="1"/>
</dbReference>
<accession>A0AAV8ZJ88</accession>
<dbReference type="InterPro" id="IPR050863">
    <property type="entry name" value="CenT-Element_Derived"/>
</dbReference>
<evidence type="ECO:0000259" key="1">
    <source>
        <dbReference type="Pfam" id="PF03184"/>
    </source>
</evidence>
<dbReference type="InterPro" id="IPR036397">
    <property type="entry name" value="RNaseH_sf"/>
</dbReference>